<keyword evidence="1" id="KW-1133">Transmembrane helix</keyword>
<dbReference type="InterPro" id="IPR001633">
    <property type="entry name" value="EAL_dom"/>
</dbReference>
<dbReference type="Gene3D" id="3.30.450.20">
    <property type="entry name" value="PAS domain"/>
    <property type="match status" value="1"/>
</dbReference>
<dbReference type="EMBL" id="AHCF02000017">
    <property type="protein sequence ID" value="ERG61062.1"/>
    <property type="molecule type" value="Genomic_DNA"/>
</dbReference>
<keyword evidence="1" id="KW-0812">Transmembrane</keyword>
<dbReference type="CDD" id="cd01948">
    <property type="entry name" value="EAL"/>
    <property type="match status" value="1"/>
</dbReference>
<feature type="domain" description="EAL" evidence="2">
    <location>
        <begin position="499"/>
        <end position="751"/>
    </location>
</feature>
<gene>
    <name evidence="4" type="ORF">PUND_08119</name>
</gene>
<protein>
    <submittedName>
        <fullName evidence="4">Diguanylate cyclase/phosphodiesterase</fullName>
    </submittedName>
</protein>
<reference evidence="4" key="2">
    <citation type="submission" date="2013-04" db="EMBL/GenBank/DDBJ databases">
        <title>Genome sequence of Pseudoalteromonas undina.</title>
        <authorList>
            <person name="Xie B.-B."/>
            <person name="Rong J.-C."/>
            <person name="Qin Q.-L."/>
            <person name="Shu Y.-L."/>
            <person name="Zhang Y.-Z."/>
        </authorList>
    </citation>
    <scope>NUCLEOTIDE SEQUENCE</scope>
    <source>
        <strain evidence="4">NCIMB 2128</strain>
    </source>
</reference>
<dbReference type="InterPro" id="IPR000160">
    <property type="entry name" value="GGDEF_dom"/>
</dbReference>
<dbReference type="SMART" id="SM00052">
    <property type="entry name" value="EAL"/>
    <property type="match status" value="1"/>
</dbReference>
<proteinExistence type="predicted"/>
<dbReference type="PROSITE" id="PS50883">
    <property type="entry name" value="EAL"/>
    <property type="match status" value="1"/>
</dbReference>
<evidence type="ECO:0000256" key="1">
    <source>
        <dbReference type="SAM" id="Phobius"/>
    </source>
</evidence>
<reference evidence="4" key="1">
    <citation type="journal article" date="2012" name="J. Bacteriol.">
        <title>Genome sequences of type strains of seven species of the marine bacterium Pseudoalteromonas.</title>
        <authorList>
            <person name="Xie B.B."/>
            <person name="Shu Y.L."/>
            <person name="Qin Q.L."/>
            <person name="Rong J.C."/>
            <person name="Zhang X.Y."/>
            <person name="Chen X.L."/>
            <person name="Shi M."/>
            <person name="He H.L."/>
            <person name="Zhou B.C."/>
            <person name="Zhang Y.Z."/>
        </authorList>
    </citation>
    <scope>NUCLEOTIDE SEQUENCE [LARGE SCALE GENOMIC DNA]</scope>
    <source>
        <strain evidence="4">NCIMB 2128</strain>
    </source>
</reference>
<dbReference type="NCBIfam" id="TIGR00254">
    <property type="entry name" value="GGDEF"/>
    <property type="match status" value="1"/>
</dbReference>
<dbReference type="SUPFAM" id="SSF141868">
    <property type="entry name" value="EAL domain-like"/>
    <property type="match status" value="1"/>
</dbReference>
<evidence type="ECO:0000313" key="5">
    <source>
        <dbReference type="Proteomes" id="UP000016534"/>
    </source>
</evidence>
<evidence type="ECO:0000259" key="3">
    <source>
        <dbReference type="PROSITE" id="PS50887"/>
    </source>
</evidence>
<dbReference type="SUPFAM" id="SSF55073">
    <property type="entry name" value="Nucleotide cyclase"/>
    <property type="match status" value="1"/>
</dbReference>
<evidence type="ECO:0000259" key="2">
    <source>
        <dbReference type="PROSITE" id="PS50883"/>
    </source>
</evidence>
<name>A0ABN0NHK9_9GAMM</name>
<dbReference type="Pfam" id="PF00563">
    <property type="entry name" value="EAL"/>
    <property type="match status" value="1"/>
</dbReference>
<keyword evidence="5" id="KW-1185">Reference proteome</keyword>
<feature type="domain" description="GGDEF" evidence="3">
    <location>
        <begin position="359"/>
        <end position="491"/>
    </location>
</feature>
<dbReference type="InterPro" id="IPR050706">
    <property type="entry name" value="Cyclic-di-GMP_PDE-like"/>
</dbReference>
<dbReference type="PROSITE" id="PS50887">
    <property type="entry name" value="GGDEF"/>
    <property type="match status" value="1"/>
</dbReference>
<dbReference type="CDD" id="cd18773">
    <property type="entry name" value="PDC1_HK_sensor"/>
    <property type="match status" value="1"/>
</dbReference>
<dbReference type="InterPro" id="IPR029787">
    <property type="entry name" value="Nucleotide_cyclase"/>
</dbReference>
<sequence length="751" mass="85665">MALIKNNLWKLFCFLLLGGLVLLSVLLAYEWRNIEKEYRTNSQNRVEFSAQALKSTLRNKELMLDLIGRDILSNNNLTEKTSTIKLLDNILLENPVLLGFGLFNPQGEIIYYSSNLNASTMINLKENEKTRQSFSQTLSSDKMVLGQTYFNLSLQEWVIPIRKSLRNKSGTVIAVMTAGMAVSRGAKYLNILQSNSDDYIMLAREIDGFIQYSSVKDADIASYTKTKIKQALGLSDNALIKQTGKDKEIFKSSEEVFSIDTHVGGKPYLTSAKFDNRYQLWTLSNRAMEPIKNVFYWKVCWYFLIYLLICTVLYFGFRFIARAEQKRVDELFYLSRNDDLTKLPNRKALRDSFEAKKETSFSLAIINITNLRSMNNRFGMEYGDKAIKAYAAMLQATFAVPYLVFRNSGNEFCIITPHLSDEQNRHAFEQILASSIEQYETKNTERPLNMSVGVANYPEHGITKSKLVRSAHLANQWAKDTGQWLCHYHADIKQAYLRRLKVEERLNVALSEQSFSMVYQCQVNEQGKIHAMEALIRWHDGELGMVSPAEFIAIAEQSDLIFKIGDFVLARSISEFAKMQQHSDTPLELAINISVMQFQSSAFITTLLQSIETHNVAPQSIILEITESLFMDNLEHVIDTINSLKSRGIRFSMDDFGTGYSSLSLLRRLPIDELKIDKSFVDDILIDPKSNSMVQSIIAIANSHNLSVIAEGVEEQAQFDMLVDIGCKRFQGYYFYKPVNATSVIEYLQAN</sequence>
<evidence type="ECO:0000313" key="4">
    <source>
        <dbReference type="EMBL" id="ERG61062.1"/>
    </source>
</evidence>
<feature type="transmembrane region" description="Helical" evidence="1">
    <location>
        <begin position="387"/>
        <end position="405"/>
    </location>
</feature>
<dbReference type="Gene3D" id="3.20.20.450">
    <property type="entry name" value="EAL domain"/>
    <property type="match status" value="1"/>
</dbReference>
<dbReference type="SMART" id="SM00267">
    <property type="entry name" value="GGDEF"/>
    <property type="match status" value="1"/>
</dbReference>
<feature type="transmembrane region" description="Helical" evidence="1">
    <location>
        <begin position="295"/>
        <end position="317"/>
    </location>
</feature>
<organism evidence="4 5">
    <name type="scientific">Pseudoalteromonas undina</name>
    <dbReference type="NCBI Taxonomy" id="43660"/>
    <lineage>
        <taxon>Bacteria</taxon>
        <taxon>Pseudomonadati</taxon>
        <taxon>Pseudomonadota</taxon>
        <taxon>Gammaproteobacteria</taxon>
        <taxon>Alteromonadales</taxon>
        <taxon>Pseudoalteromonadaceae</taxon>
        <taxon>Pseudoalteromonas</taxon>
    </lineage>
</organism>
<dbReference type="CDD" id="cd01949">
    <property type="entry name" value="GGDEF"/>
    <property type="match status" value="1"/>
</dbReference>
<comment type="caution">
    <text evidence="4">The sequence shown here is derived from an EMBL/GenBank/DDBJ whole genome shotgun (WGS) entry which is preliminary data.</text>
</comment>
<dbReference type="InterPro" id="IPR035919">
    <property type="entry name" value="EAL_sf"/>
</dbReference>
<dbReference type="InterPro" id="IPR043128">
    <property type="entry name" value="Rev_trsase/Diguanyl_cyclase"/>
</dbReference>
<dbReference type="Proteomes" id="UP000016534">
    <property type="component" value="Unassembled WGS sequence"/>
</dbReference>
<accession>A0ABN0NHK9</accession>
<dbReference type="Gene3D" id="3.30.70.270">
    <property type="match status" value="1"/>
</dbReference>
<dbReference type="PANTHER" id="PTHR33121">
    <property type="entry name" value="CYCLIC DI-GMP PHOSPHODIESTERASE PDEF"/>
    <property type="match status" value="1"/>
</dbReference>
<dbReference type="PANTHER" id="PTHR33121:SF70">
    <property type="entry name" value="SIGNALING PROTEIN YKOW"/>
    <property type="match status" value="1"/>
</dbReference>
<keyword evidence="1" id="KW-0472">Membrane</keyword>
<dbReference type="Pfam" id="PF00990">
    <property type="entry name" value="GGDEF"/>
    <property type="match status" value="1"/>
</dbReference>